<dbReference type="SMART" id="SM00220">
    <property type="entry name" value="S_TKc"/>
    <property type="match status" value="1"/>
</dbReference>
<dbReference type="PANTHER" id="PTHR24359">
    <property type="entry name" value="SERINE/THREONINE-PROTEIN KINASE SBK1"/>
    <property type="match status" value="1"/>
</dbReference>
<feature type="compositionally biased region" description="Polar residues" evidence="1">
    <location>
        <begin position="96"/>
        <end position="108"/>
    </location>
</feature>
<dbReference type="RefSeq" id="XP_007915747.1">
    <property type="nucleotide sequence ID" value="XM_007917556.1"/>
</dbReference>
<organism evidence="3 4">
    <name type="scientific">Phaeoacremonium minimum (strain UCR-PA7)</name>
    <name type="common">Esca disease fungus</name>
    <name type="synonym">Togninia minima</name>
    <dbReference type="NCBI Taxonomy" id="1286976"/>
    <lineage>
        <taxon>Eukaryota</taxon>
        <taxon>Fungi</taxon>
        <taxon>Dikarya</taxon>
        <taxon>Ascomycota</taxon>
        <taxon>Pezizomycotina</taxon>
        <taxon>Sordariomycetes</taxon>
        <taxon>Sordariomycetidae</taxon>
        <taxon>Togniniales</taxon>
        <taxon>Togniniaceae</taxon>
        <taxon>Phaeoacremonium</taxon>
    </lineage>
</organism>
<dbReference type="GO" id="GO:0005524">
    <property type="term" value="F:ATP binding"/>
    <property type="evidence" value="ECO:0007669"/>
    <property type="project" value="InterPro"/>
</dbReference>
<dbReference type="PROSITE" id="PS50011">
    <property type="entry name" value="PROTEIN_KINASE_DOM"/>
    <property type="match status" value="1"/>
</dbReference>
<evidence type="ECO:0000256" key="1">
    <source>
        <dbReference type="SAM" id="MobiDB-lite"/>
    </source>
</evidence>
<dbReference type="GO" id="GO:0004674">
    <property type="term" value="F:protein serine/threonine kinase activity"/>
    <property type="evidence" value="ECO:0007669"/>
    <property type="project" value="TreeGrafter"/>
</dbReference>
<evidence type="ECO:0000313" key="4">
    <source>
        <dbReference type="Proteomes" id="UP000014074"/>
    </source>
</evidence>
<dbReference type="PANTHER" id="PTHR24359:SF37">
    <property type="entry name" value="PROTEIN KINASE DOMAIN-CONTAINING PROTEIN"/>
    <property type="match status" value="1"/>
</dbReference>
<dbReference type="OrthoDB" id="4062651at2759"/>
<sequence length="799" mass="88958">MADISDSGDAQATSRWSSTSTVDSAFESFWDDDLAIPDFYTTEDTVVSLDPNGDDFLFKDSGADSSMLQPGHELEGIQTLDFGSTGDLSFDDVTKPSETVSEPLNGSSADEGVQVSSHLPSSMNSSMKEMVKSSLCRGDGGRLFLPMDALRRIFTKDRILTELQTLYPYLPVEALRRIAQQIADDGEGSSTGFRKVFATLLLTDQADKISLFLNENVNDTDLALQKVAADNAFELRRRTAPDAPLGCFQGWTQSDIEAFEKRQWLFLSPVFDKKQGLKPLDLEDKRILPFTESTEHQIQDHFRGGNSEVFRVKLHPAHYNFDQRWFSDFHDQPSFAVKKLLSVDEDTFRREVEAFQQLQTEEHSNVISLLATYKYKGYYHLVFPWANGDLRRLWQNQPEPPIGPEGARWIAAQCSGIASALNHVHNGAISAAAHPLTPHQLYGLHGDIKPENIFVFSQPGKSAPAGKLVVGDFGGGFFYNANTNPDPLRQITNTYRPPEHDTKSRPMSRSWDVWGLGCTYLEFVTWFLQGTAGLSEFAKKRTTFKNPGVYSDEYFETINPGETGALSAFLKGTVLEWITELYNHKSSSQFTRDFLEFITNRMFVVETALTTRASGAEVALRLEALAQRCFEDDSYCQPSPSGKAPWDVESVDDIVTSSSSSSDLSPESFTANFFNTPDDYPISPLNRWNTFGAAGGISDSPMDFLLVDKSYLTAPALFEHDAQASAERKRKREAEDHAAAKRRNSPLSTDSVDATAVATSGSKTGEKKFACPFYKNNPGTFRQKRTCCGPGWPTVHRVK</sequence>
<feature type="region of interest" description="Disordered" evidence="1">
    <location>
        <begin position="723"/>
        <end position="767"/>
    </location>
</feature>
<keyword evidence="4" id="KW-1185">Reference proteome</keyword>
<dbReference type="EMBL" id="KB933149">
    <property type="protein sequence ID" value="EON99447.1"/>
    <property type="molecule type" value="Genomic_DNA"/>
</dbReference>
<dbReference type="AlphaFoldDB" id="R8BJQ5"/>
<name>R8BJQ5_PHAM7</name>
<dbReference type="InterPro" id="IPR000719">
    <property type="entry name" value="Prot_kinase_dom"/>
</dbReference>
<proteinExistence type="predicted"/>
<evidence type="ECO:0000313" key="3">
    <source>
        <dbReference type="EMBL" id="EON99447.1"/>
    </source>
</evidence>
<accession>R8BJQ5</accession>
<protein>
    <submittedName>
        <fullName evidence="3">Putative fad binding domain protein</fullName>
    </submittedName>
</protein>
<dbReference type="InterPro" id="IPR011009">
    <property type="entry name" value="Kinase-like_dom_sf"/>
</dbReference>
<evidence type="ECO:0000259" key="2">
    <source>
        <dbReference type="PROSITE" id="PS50011"/>
    </source>
</evidence>
<dbReference type="HOGENOM" id="CLU_370451_0_0_1"/>
<dbReference type="KEGG" id="tmn:UCRPA7_5005"/>
<dbReference type="eggNOG" id="KOG0600">
    <property type="taxonomic scope" value="Eukaryota"/>
</dbReference>
<reference evidence="4" key="1">
    <citation type="journal article" date="2013" name="Genome Announc.">
        <title>Draft genome sequence of the ascomycete Phaeoacremonium aleophilum strain UCR-PA7, a causal agent of the esca disease complex in grapevines.</title>
        <authorList>
            <person name="Blanco-Ulate B."/>
            <person name="Rolshausen P."/>
            <person name="Cantu D."/>
        </authorList>
    </citation>
    <scope>NUCLEOTIDE SEQUENCE [LARGE SCALE GENOMIC DNA]</scope>
    <source>
        <strain evidence="4">UCR-PA7</strain>
    </source>
</reference>
<dbReference type="SUPFAM" id="SSF56112">
    <property type="entry name" value="Protein kinase-like (PK-like)"/>
    <property type="match status" value="1"/>
</dbReference>
<feature type="region of interest" description="Disordered" evidence="1">
    <location>
        <begin position="95"/>
        <end position="121"/>
    </location>
</feature>
<dbReference type="Gene3D" id="1.10.510.10">
    <property type="entry name" value="Transferase(Phosphotransferase) domain 1"/>
    <property type="match status" value="1"/>
</dbReference>
<dbReference type="Pfam" id="PF00069">
    <property type="entry name" value="Pkinase"/>
    <property type="match status" value="1"/>
</dbReference>
<dbReference type="Proteomes" id="UP000014074">
    <property type="component" value="Unassembled WGS sequence"/>
</dbReference>
<feature type="domain" description="Protein kinase" evidence="2">
    <location>
        <begin position="295"/>
        <end position="604"/>
    </location>
</feature>
<gene>
    <name evidence="3" type="ORF">UCRPA7_5005</name>
</gene>
<dbReference type="GeneID" id="19325517"/>
<feature type="compositionally biased region" description="Polar residues" evidence="1">
    <location>
        <begin position="745"/>
        <end position="763"/>
    </location>
</feature>
<dbReference type="CDD" id="cd00180">
    <property type="entry name" value="PKc"/>
    <property type="match status" value="1"/>
</dbReference>